<gene>
    <name evidence="15" type="ORF">GDO78_013879</name>
</gene>
<dbReference type="Gene3D" id="1.20.1070.10">
    <property type="entry name" value="Rhodopsin 7-helix transmembrane proteins"/>
    <property type="match status" value="1"/>
</dbReference>
<keyword evidence="7 12" id="KW-0297">G-protein coupled receptor</keyword>
<comment type="similarity">
    <text evidence="12">Belongs to the G-protein coupled receptor 1 family.</text>
</comment>
<evidence type="ECO:0000256" key="6">
    <source>
        <dbReference type="ARBA" id="ARBA00022989"/>
    </source>
</evidence>
<proteinExistence type="inferred from homology"/>
<dbReference type="PROSITE" id="PS00237">
    <property type="entry name" value="G_PROTEIN_RECEP_F1_1"/>
    <property type="match status" value="1"/>
</dbReference>
<dbReference type="FunFam" id="1.20.1070.10:FF:000010">
    <property type="entry name" value="Olfactory receptor"/>
    <property type="match status" value="1"/>
</dbReference>
<evidence type="ECO:0000256" key="13">
    <source>
        <dbReference type="RuleBase" id="RU363047"/>
    </source>
</evidence>
<evidence type="ECO:0000256" key="1">
    <source>
        <dbReference type="ARBA" id="ARBA00004651"/>
    </source>
</evidence>
<accession>A0A8J6JLH8</accession>
<evidence type="ECO:0000256" key="7">
    <source>
        <dbReference type="ARBA" id="ARBA00023040"/>
    </source>
</evidence>
<evidence type="ECO:0000256" key="2">
    <source>
        <dbReference type="ARBA" id="ARBA00022475"/>
    </source>
</evidence>
<feature type="transmembrane region" description="Helical" evidence="13">
    <location>
        <begin position="237"/>
        <end position="259"/>
    </location>
</feature>
<reference evidence="15" key="1">
    <citation type="thesis" date="2020" institute="ProQuest LLC" country="789 East Eisenhower Parkway, Ann Arbor, MI, USA">
        <title>Comparative Genomics and Chromosome Evolution.</title>
        <authorList>
            <person name="Mudd A.B."/>
        </authorList>
    </citation>
    <scope>NUCLEOTIDE SEQUENCE</scope>
    <source>
        <strain evidence="15">HN-11 Male</strain>
        <tissue evidence="15">Kidney and liver</tissue>
    </source>
</reference>
<comment type="caution">
    <text evidence="15">The sequence shown here is derived from an EMBL/GenBank/DDBJ whole genome shotgun (WGS) entry which is preliminary data.</text>
</comment>
<feature type="transmembrane region" description="Helical" evidence="13">
    <location>
        <begin position="59"/>
        <end position="80"/>
    </location>
</feature>
<dbReference type="GO" id="GO:0004930">
    <property type="term" value="F:G protein-coupled receptor activity"/>
    <property type="evidence" value="ECO:0007669"/>
    <property type="project" value="UniProtKB-KW"/>
</dbReference>
<dbReference type="InterPro" id="IPR047132">
    <property type="entry name" value="Olfact_rcpt_6C-like"/>
</dbReference>
<dbReference type="InterPro" id="IPR000725">
    <property type="entry name" value="Olfact_rcpt"/>
</dbReference>
<evidence type="ECO:0000256" key="4">
    <source>
        <dbReference type="ARBA" id="ARBA00022692"/>
    </source>
</evidence>
<evidence type="ECO:0000256" key="12">
    <source>
        <dbReference type="RuleBase" id="RU000688"/>
    </source>
</evidence>
<dbReference type="InterPro" id="IPR000276">
    <property type="entry name" value="GPCR_Rhodpsn"/>
</dbReference>
<dbReference type="OrthoDB" id="9444602at2759"/>
<keyword evidence="10" id="KW-0325">Glycoprotein</keyword>
<evidence type="ECO:0000256" key="8">
    <source>
        <dbReference type="ARBA" id="ARBA00023136"/>
    </source>
</evidence>
<keyword evidence="4 12" id="KW-0812">Transmembrane</keyword>
<feature type="transmembrane region" description="Helical" evidence="13">
    <location>
        <begin position="142"/>
        <end position="161"/>
    </location>
</feature>
<dbReference type="GO" id="GO:0005886">
    <property type="term" value="C:plasma membrane"/>
    <property type="evidence" value="ECO:0007669"/>
    <property type="project" value="UniProtKB-SubCell"/>
</dbReference>
<evidence type="ECO:0000256" key="10">
    <source>
        <dbReference type="ARBA" id="ARBA00023180"/>
    </source>
</evidence>
<keyword evidence="3 13" id="KW-0716">Sensory transduction</keyword>
<dbReference type="PANTHER" id="PTHR26454">
    <property type="entry name" value="OLFACTORY RECEPTOR"/>
    <property type="match status" value="1"/>
</dbReference>
<evidence type="ECO:0000256" key="3">
    <source>
        <dbReference type="ARBA" id="ARBA00022606"/>
    </source>
</evidence>
<organism evidence="15 16">
    <name type="scientific">Eleutherodactylus coqui</name>
    <name type="common">Puerto Rican coqui</name>
    <dbReference type="NCBI Taxonomy" id="57060"/>
    <lineage>
        <taxon>Eukaryota</taxon>
        <taxon>Metazoa</taxon>
        <taxon>Chordata</taxon>
        <taxon>Craniata</taxon>
        <taxon>Vertebrata</taxon>
        <taxon>Euteleostomi</taxon>
        <taxon>Amphibia</taxon>
        <taxon>Batrachia</taxon>
        <taxon>Anura</taxon>
        <taxon>Neobatrachia</taxon>
        <taxon>Hyloidea</taxon>
        <taxon>Eleutherodactylidae</taxon>
        <taxon>Eleutherodactylinae</taxon>
        <taxon>Eleutherodactylus</taxon>
        <taxon>Eleutherodactylus</taxon>
    </lineage>
</organism>
<sequence>MASYNQTWFSLVGFKVNSFLLQLCIFSALLLVYIFCLLGNILTIIILTINEHLQTPLYFFLKNLAILDICLSSCTVPKLLVIFMSMDEYISFSGCMLQLYFYVSVGSTGFYILVLLSLDRYVAICQPLRYNTLLPIQLCRKLVTFAWVLGFLEFIPVIFLISQLDWCSSRVVIDHFFCDGSTLIHVSCSNTDIVENIFFSFASITILVSFLPTLSSYCFIISAVLRISSSTGRRKMFSTCSSHSIVVSIAYGCCIFIYVRPAGNASSSHEKTVAIFNSILAPLLHPLIYTLRNQSVIHGLKHM</sequence>
<keyword evidence="5 13" id="KW-0552">Olfaction</keyword>
<feature type="transmembrane region" description="Helical" evidence="13">
    <location>
        <begin position="271"/>
        <end position="291"/>
    </location>
</feature>
<evidence type="ECO:0000256" key="5">
    <source>
        <dbReference type="ARBA" id="ARBA00022725"/>
    </source>
</evidence>
<evidence type="ECO:0000313" key="15">
    <source>
        <dbReference type="EMBL" id="KAG9468018.1"/>
    </source>
</evidence>
<keyword evidence="2 13" id="KW-1003">Cell membrane</keyword>
<keyword evidence="16" id="KW-1185">Reference proteome</keyword>
<dbReference type="AlphaFoldDB" id="A0A8J6JLH8"/>
<feature type="transmembrane region" description="Helical" evidence="13">
    <location>
        <begin position="197"/>
        <end position="225"/>
    </location>
</feature>
<feature type="transmembrane region" description="Helical" evidence="13">
    <location>
        <begin position="100"/>
        <end position="122"/>
    </location>
</feature>
<dbReference type="GO" id="GO:0004984">
    <property type="term" value="F:olfactory receptor activity"/>
    <property type="evidence" value="ECO:0007669"/>
    <property type="project" value="InterPro"/>
</dbReference>
<dbReference type="PRINTS" id="PR00237">
    <property type="entry name" value="GPCRRHODOPSN"/>
</dbReference>
<evidence type="ECO:0000256" key="9">
    <source>
        <dbReference type="ARBA" id="ARBA00023170"/>
    </source>
</evidence>
<dbReference type="InterPro" id="IPR017452">
    <property type="entry name" value="GPCR_Rhodpsn_7TM"/>
</dbReference>
<evidence type="ECO:0000313" key="16">
    <source>
        <dbReference type="Proteomes" id="UP000770717"/>
    </source>
</evidence>
<dbReference type="Pfam" id="PF13853">
    <property type="entry name" value="7tm_4"/>
    <property type="match status" value="1"/>
</dbReference>
<dbReference type="PANTHER" id="PTHR26454:SF171">
    <property type="entry name" value="OLFACTORY RECEPTOR"/>
    <property type="match status" value="1"/>
</dbReference>
<name>A0A8J6JLH8_ELECQ</name>
<evidence type="ECO:0000256" key="11">
    <source>
        <dbReference type="ARBA" id="ARBA00023224"/>
    </source>
</evidence>
<dbReference type="SUPFAM" id="SSF81321">
    <property type="entry name" value="Family A G protein-coupled receptor-like"/>
    <property type="match status" value="1"/>
</dbReference>
<dbReference type="PRINTS" id="PR00245">
    <property type="entry name" value="OLFACTORYR"/>
</dbReference>
<keyword evidence="9 12" id="KW-0675">Receptor</keyword>
<evidence type="ECO:0000259" key="14">
    <source>
        <dbReference type="PROSITE" id="PS50262"/>
    </source>
</evidence>
<dbReference type="EMBL" id="WNTK01001080">
    <property type="protein sequence ID" value="KAG9468018.1"/>
    <property type="molecule type" value="Genomic_DNA"/>
</dbReference>
<dbReference type="PROSITE" id="PS50262">
    <property type="entry name" value="G_PROTEIN_RECEP_F1_2"/>
    <property type="match status" value="1"/>
</dbReference>
<feature type="non-terminal residue" evidence="15">
    <location>
        <position position="303"/>
    </location>
</feature>
<dbReference type="Proteomes" id="UP000770717">
    <property type="component" value="Unassembled WGS sequence"/>
</dbReference>
<feature type="transmembrane region" description="Helical" evidence="13">
    <location>
        <begin position="20"/>
        <end position="47"/>
    </location>
</feature>
<keyword evidence="8 13" id="KW-0472">Membrane</keyword>
<keyword evidence="11 12" id="KW-0807">Transducer</keyword>
<protein>
    <recommendedName>
        <fullName evidence="13">Olfactory receptor</fullName>
    </recommendedName>
</protein>
<comment type="subcellular location">
    <subcellularLocation>
        <location evidence="1 13">Cell membrane</location>
        <topology evidence="1 13">Multi-pass membrane protein</topology>
    </subcellularLocation>
</comment>
<keyword evidence="6 13" id="KW-1133">Transmembrane helix</keyword>
<feature type="domain" description="G-protein coupled receptors family 1 profile" evidence="14">
    <location>
        <begin position="39"/>
        <end position="289"/>
    </location>
</feature>